<dbReference type="InParanoid" id="A0A0M9UD04"/>
<name>A0A0M9UD04_9CHLR</name>
<comment type="subcellular location">
    <subcellularLocation>
        <location evidence="1 16 17">Cytoplasm</location>
    </subcellularLocation>
</comment>
<evidence type="ECO:0000313" key="19">
    <source>
        <dbReference type="EMBL" id="GAP63504.1"/>
    </source>
</evidence>
<gene>
    <name evidence="16 19" type="primary">udk</name>
    <name evidence="19" type="ORF">ARMA_1927</name>
</gene>
<evidence type="ECO:0000256" key="1">
    <source>
        <dbReference type="ARBA" id="ARBA00004496"/>
    </source>
</evidence>
<dbReference type="NCBIfam" id="NF004018">
    <property type="entry name" value="PRK05480.1"/>
    <property type="match status" value="1"/>
</dbReference>
<dbReference type="InterPro" id="IPR027417">
    <property type="entry name" value="P-loop_NTPase"/>
</dbReference>
<evidence type="ECO:0000256" key="11">
    <source>
        <dbReference type="ARBA" id="ARBA00022840"/>
    </source>
</evidence>
<sequence length="225" mass="25880">MMFDEERMQERPVIVGVAGGSGSGKTTVSRAILERVGPERIAYIQHDSYYRDMSHLPPHERARINYDHPDSLETGLLVAHLRMLQAGQPVEIPVYDFATHARLPETRRVEPRPVILVEGILVFAEPELRSLFDVKIFVDTDADIRFIRRLERDTRERGRSVQSVIEQYLTTVRPMHEEFVEPSKRYADVIIPRGGHNRVALDMVTSRILSLLEAAERQAQKKRSE</sequence>
<reference evidence="20" key="2">
    <citation type="submission" date="2015-08" db="EMBL/GenBank/DDBJ databases">
        <title>Draft Genome Sequence of a Heterotrophic Facultative Anaerobic Bacterium Ardenticatena maritima Strain 110S.</title>
        <authorList>
            <person name="Kawaichi S."/>
            <person name="Yoshida T."/>
            <person name="Sako Y."/>
            <person name="Nakamura R."/>
        </authorList>
    </citation>
    <scope>NUCLEOTIDE SEQUENCE [LARGE SCALE GENOMIC DNA]</scope>
    <source>
        <strain evidence="20">110S</strain>
    </source>
</reference>
<evidence type="ECO:0000256" key="8">
    <source>
        <dbReference type="ARBA" id="ARBA00022679"/>
    </source>
</evidence>
<dbReference type="PANTHER" id="PTHR10285">
    <property type="entry name" value="URIDINE KINASE"/>
    <property type="match status" value="1"/>
</dbReference>
<protein>
    <recommendedName>
        <fullName evidence="6 16">Uridine kinase</fullName>
        <ecNumber evidence="5 16">2.7.1.48</ecNumber>
    </recommendedName>
    <alternativeName>
        <fullName evidence="12 16">Cytidine monophosphokinase</fullName>
    </alternativeName>
    <alternativeName>
        <fullName evidence="13 16">Uridine monophosphokinase</fullName>
    </alternativeName>
</protein>
<dbReference type="STRING" id="872965.SE16_07915"/>
<comment type="pathway">
    <text evidence="2 16 17">Pyrimidine metabolism; UMP biosynthesis via salvage pathway; UMP from uridine: step 1/1.</text>
</comment>
<dbReference type="GO" id="GO:0005737">
    <property type="term" value="C:cytoplasm"/>
    <property type="evidence" value="ECO:0007669"/>
    <property type="project" value="UniProtKB-SubCell"/>
</dbReference>
<dbReference type="CDD" id="cd02023">
    <property type="entry name" value="UMPK"/>
    <property type="match status" value="1"/>
</dbReference>
<evidence type="ECO:0000256" key="16">
    <source>
        <dbReference type="HAMAP-Rule" id="MF_00551"/>
    </source>
</evidence>
<evidence type="ECO:0000256" key="5">
    <source>
        <dbReference type="ARBA" id="ARBA00012137"/>
    </source>
</evidence>
<reference evidence="19 20" key="1">
    <citation type="journal article" date="2015" name="Genome Announc.">
        <title>Draft Genome Sequence of a Heterotrophic Facultative Anaerobic Thermophilic Bacterium, Ardenticatena maritima Strain 110ST.</title>
        <authorList>
            <person name="Kawaichi S."/>
            <person name="Yoshida T."/>
            <person name="Sako Y."/>
            <person name="Nakamura R."/>
        </authorList>
    </citation>
    <scope>NUCLEOTIDE SEQUENCE [LARGE SCALE GENOMIC DNA]</scope>
    <source>
        <strain evidence="19 20">110S</strain>
    </source>
</reference>
<evidence type="ECO:0000256" key="4">
    <source>
        <dbReference type="ARBA" id="ARBA00005408"/>
    </source>
</evidence>
<dbReference type="UniPathway" id="UPA00579">
    <property type="reaction ID" value="UER00640"/>
</dbReference>
<evidence type="ECO:0000256" key="7">
    <source>
        <dbReference type="ARBA" id="ARBA00022490"/>
    </source>
</evidence>
<keyword evidence="20" id="KW-1185">Reference proteome</keyword>
<feature type="domain" description="Phosphoribulokinase/uridine kinase" evidence="18">
    <location>
        <begin position="14"/>
        <end position="199"/>
    </location>
</feature>
<evidence type="ECO:0000256" key="13">
    <source>
        <dbReference type="ARBA" id="ARBA00031452"/>
    </source>
</evidence>
<dbReference type="EC" id="2.7.1.48" evidence="5 16"/>
<comment type="catalytic activity">
    <reaction evidence="14 17">
        <text>cytidine + ATP = CMP + ADP + H(+)</text>
        <dbReference type="Rhea" id="RHEA:24674"/>
        <dbReference type="ChEBI" id="CHEBI:15378"/>
        <dbReference type="ChEBI" id="CHEBI:17562"/>
        <dbReference type="ChEBI" id="CHEBI:30616"/>
        <dbReference type="ChEBI" id="CHEBI:60377"/>
        <dbReference type="ChEBI" id="CHEBI:456216"/>
        <dbReference type="EC" id="2.7.1.48"/>
    </reaction>
</comment>
<organism evidence="19 20">
    <name type="scientific">Ardenticatena maritima</name>
    <dbReference type="NCBI Taxonomy" id="872965"/>
    <lineage>
        <taxon>Bacteria</taxon>
        <taxon>Bacillati</taxon>
        <taxon>Chloroflexota</taxon>
        <taxon>Ardenticatenia</taxon>
        <taxon>Ardenticatenales</taxon>
        <taxon>Ardenticatenaceae</taxon>
        <taxon>Ardenticatena</taxon>
    </lineage>
</organism>
<evidence type="ECO:0000256" key="3">
    <source>
        <dbReference type="ARBA" id="ARBA00004784"/>
    </source>
</evidence>
<evidence type="ECO:0000256" key="10">
    <source>
        <dbReference type="ARBA" id="ARBA00022777"/>
    </source>
</evidence>
<evidence type="ECO:0000256" key="9">
    <source>
        <dbReference type="ARBA" id="ARBA00022741"/>
    </source>
</evidence>
<evidence type="ECO:0000256" key="6">
    <source>
        <dbReference type="ARBA" id="ARBA00021478"/>
    </source>
</evidence>
<dbReference type="HAMAP" id="MF_00551">
    <property type="entry name" value="Uridine_kinase"/>
    <property type="match status" value="1"/>
</dbReference>
<dbReference type="Gene3D" id="3.40.50.300">
    <property type="entry name" value="P-loop containing nucleotide triphosphate hydrolases"/>
    <property type="match status" value="1"/>
</dbReference>
<evidence type="ECO:0000256" key="15">
    <source>
        <dbReference type="ARBA" id="ARBA00048909"/>
    </source>
</evidence>
<dbReference type="PRINTS" id="PR00988">
    <property type="entry name" value="URIDINKINASE"/>
</dbReference>
<dbReference type="GO" id="GO:0004849">
    <property type="term" value="F:uridine kinase activity"/>
    <property type="evidence" value="ECO:0007669"/>
    <property type="project" value="UniProtKB-UniRule"/>
</dbReference>
<dbReference type="NCBIfam" id="TIGR00235">
    <property type="entry name" value="udk"/>
    <property type="match status" value="1"/>
</dbReference>
<evidence type="ECO:0000256" key="14">
    <source>
        <dbReference type="ARBA" id="ARBA00047436"/>
    </source>
</evidence>
<dbReference type="GO" id="GO:0043771">
    <property type="term" value="F:cytidine kinase activity"/>
    <property type="evidence" value="ECO:0007669"/>
    <property type="project" value="RHEA"/>
</dbReference>
<proteinExistence type="inferred from homology"/>
<dbReference type="UniPathway" id="UPA00574">
    <property type="reaction ID" value="UER00637"/>
</dbReference>
<evidence type="ECO:0000259" key="18">
    <source>
        <dbReference type="Pfam" id="PF00485"/>
    </source>
</evidence>
<dbReference type="InterPro" id="IPR006083">
    <property type="entry name" value="PRK/URK"/>
</dbReference>
<dbReference type="GO" id="GO:0044206">
    <property type="term" value="P:UMP salvage"/>
    <property type="evidence" value="ECO:0007669"/>
    <property type="project" value="UniProtKB-UniRule"/>
</dbReference>
<dbReference type="SUPFAM" id="SSF52540">
    <property type="entry name" value="P-loop containing nucleoside triphosphate hydrolases"/>
    <property type="match status" value="1"/>
</dbReference>
<dbReference type="AlphaFoldDB" id="A0A0M9UD04"/>
<keyword evidence="7 16" id="KW-0963">Cytoplasm</keyword>
<dbReference type="InterPro" id="IPR026008">
    <property type="entry name" value="Uridine_kinase"/>
</dbReference>
<dbReference type="GO" id="GO:0044211">
    <property type="term" value="P:CTP salvage"/>
    <property type="evidence" value="ECO:0007669"/>
    <property type="project" value="UniProtKB-UniRule"/>
</dbReference>
<keyword evidence="9 16" id="KW-0547">Nucleotide-binding</keyword>
<dbReference type="InterPro" id="IPR000764">
    <property type="entry name" value="Uridine_kinase-like"/>
</dbReference>
<dbReference type="GO" id="GO:0005524">
    <property type="term" value="F:ATP binding"/>
    <property type="evidence" value="ECO:0007669"/>
    <property type="project" value="UniProtKB-UniRule"/>
</dbReference>
<dbReference type="Proteomes" id="UP000037784">
    <property type="component" value="Unassembled WGS sequence"/>
</dbReference>
<dbReference type="Pfam" id="PF00485">
    <property type="entry name" value="PRK"/>
    <property type="match status" value="1"/>
</dbReference>
<evidence type="ECO:0000313" key="20">
    <source>
        <dbReference type="Proteomes" id="UP000037784"/>
    </source>
</evidence>
<comment type="catalytic activity">
    <reaction evidence="15 16 17">
        <text>uridine + ATP = UMP + ADP + H(+)</text>
        <dbReference type="Rhea" id="RHEA:16825"/>
        <dbReference type="ChEBI" id="CHEBI:15378"/>
        <dbReference type="ChEBI" id="CHEBI:16704"/>
        <dbReference type="ChEBI" id="CHEBI:30616"/>
        <dbReference type="ChEBI" id="CHEBI:57865"/>
        <dbReference type="ChEBI" id="CHEBI:456216"/>
        <dbReference type="EC" id="2.7.1.48"/>
    </reaction>
</comment>
<evidence type="ECO:0000256" key="2">
    <source>
        <dbReference type="ARBA" id="ARBA00004690"/>
    </source>
</evidence>
<dbReference type="FunCoup" id="A0A0M9UD04">
    <property type="interactions" value="243"/>
</dbReference>
<feature type="binding site" evidence="16">
    <location>
        <begin position="19"/>
        <end position="26"/>
    </location>
    <ligand>
        <name>ATP</name>
        <dbReference type="ChEBI" id="CHEBI:30616"/>
    </ligand>
</feature>
<keyword evidence="8 16" id="KW-0808">Transferase</keyword>
<comment type="pathway">
    <text evidence="3 16 17">Pyrimidine metabolism; CTP biosynthesis via salvage pathway; CTP from cytidine: step 1/3.</text>
</comment>
<keyword evidence="11 16" id="KW-0067">ATP-binding</keyword>
<keyword evidence="10 16" id="KW-0418">Kinase</keyword>
<comment type="similarity">
    <text evidence="4 16 17">Belongs to the uridine kinase family.</text>
</comment>
<evidence type="ECO:0000256" key="17">
    <source>
        <dbReference type="RuleBase" id="RU003825"/>
    </source>
</evidence>
<comment type="caution">
    <text evidence="19">The sequence shown here is derived from an EMBL/GenBank/DDBJ whole genome shotgun (WGS) entry which is preliminary data.</text>
</comment>
<dbReference type="EMBL" id="BBZA01000157">
    <property type="protein sequence ID" value="GAP63504.1"/>
    <property type="molecule type" value="Genomic_DNA"/>
</dbReference>
<evidence type="ECO:0000256" key="12">
    <source>
        <dbReference type="ARBA" id="ARBA00030641"/>
    </source>
</evidence>
<accession>A0A0M9UD04</accession>